<evidence type="ECO:0000313" key="1">
    <source>
        <dbReference type="EMBL" id="MEQ2292820.1"/>
    </source>
</evidence>
<keyword evidence="2" id="KW-1185">Reference proteome</keyword>
<sequence length="122" mass="13526">MWRNAVNVTIVSVPPSYKENVPAGGVTNRCLWLGGGGPGVMQLCLTSLDQTFLKVGRETVIYIHNSIWEQHNCSLSCFPFIAFLKKVSQQLKPLLVLSIIKRGFKICLTHQSPKVTTNPTTL</sequence>
<name>A0ABV0YHB6_9TELE</name>
<reference evidence="1 2" key="1">
    <citation type="submission" date="2021-06" db="EMBL/GenBank/DDBJ databases">
        <authorList>
            <person name="Palmer J.M."/>
        </authorList>
    </citation>
    <scope>NUCLEOTIDE SEQUENCE [LARGE SCALE GENOMIC DNA]</scope>
    <source>
        <strain evidence="1 2">AS_MEX2019</strain>
        <tissue evidence="1">Muscle</tissue>
    </source>
</reference>
<evidence type="ECO:0000313" key="2">
    <source>
        <dbReference type="Proteomes" id="UP001469553"/>
    </source>
</evidence>
<gene>
    <name evidence="1" type="ORF">AMECASPLE_026751</name>
</gene>
<proteinExistence type="predicted"/>
<accession>A0ABV0YHB6</accession>
<dbReference type="EMBL" id="JAHRIP010030982">
    <property type="protein sequence ID" value="MEQ2292820.1"/>
    <property type="molecule type" value="Genomic_DNA"/>
</dbReference>
<organism evidence="1 2">
    <name type="scientific">Ameca splendens</name>
    <dbReference type="NCBI Taxonomy" id="208324"/>
    <lineage>
        <taxon>Eukaryota</taxon>
        <taxon>Metazoa</taxon>
        <taxon>Chordata</taxon>
        <taxon>Craniata</taxon>
        <taxon>Vertebrata</taxon>
        <taxon>Euteleostomi</taxon>
        <taxon>Actinopterygii</taxon>
        <taxon>Neopterygii</taxon>
        <taxon>Teleostei</taxon>
        <taxon>Neoteleostei</taxon>
        <taxon>Acanthomorphata</taxon>
        <taxon>Ovalentaria</taxon>
        <taxon>Atherinomorphae</taxon>
        <taxon>Cyprinodontiformes</taxon>
        <taxon>Goodeidae</taxon>
        <taxon>Ameca</taxon>
    </lineage>
</organism>
<dbReference type="Proteomes" id="UP001469553">
    <property type="component" value="Unassembled WGS sequence"/>
</dbReference>
<protein>
    <submittedName>
        <fullName evidence="1">Uncharacterized protein</fullName>
    </submittedName>
</protein>
<comment type="caution">
    <text evidence="1">The sequence shown here is derived from an EMBL/GenBank/DDBJ whole genome shotgun (WGS) entry which is preliminary data.</text>
</comment>